<gene>
    <name evidence="1" type="ORF">EDS130_LOCUS46237</name>
</gene>
<evidence type="ECO:0000313" key="2">
    <source>
        <dbReference type="Proteomes" id="UP000663852"/>
    </source>
</evidence>
<dbReference type="OrthoDB" id="10061248at2759"/>
<protein>
    <submittedName>
        <fullName evidence="1">Uncharacterized protein</fullName>
    </submittedName>
</protein>
<proteinExistence type="predicted"/>
<reference evidence="1" key="1">
    <citation type="submission" date="2021-02" db="EMBL/GenBank/DDBJ databases">
        <authorList>
            <person name="Nowell W R."/>
        </authorList>
    </citation>
    <scope>NUCLEOTIDE SEQUENCE</scope>
</reference>
<comment type="caution">
    <text evidence="1">The sequence shown here is derived from an EMBL/GenBank/DDBJ whole genome shotgun (WGS) entry which is preliminary data.</text>
</comment>
<feature type="non-terminal residue" evidence="1">
    <location>
        <position position="1"/>
    </location>
</feature>
<dbReference type="EMBL" id="CAJNOJ010001785">
    <property type="protein sequence ID" value="CAF1554780.1"/>
    <property type="molecule type" value="Genomic_DNA"/>
</dbReference>
<dbReference type="AlphaFoldDB" id="A0A815X9R0"/>
<accession>A0A815X9R0</accession>
<organism evidence="1 2">
    <name type="scientific">Adineta ricciae</name>
    <name type="common">Rotifer</name>
    <dbReference type="NCBI Taxonomy" id="249248"/>
    <lineage>
        <taxon>Eukaryota</taxon>
        <taxon>Metazoa</taxon>
        <taxon>Spiralia</taxon>
        <taxon>Gnathifera</taxon>
        <taxon>Rotifera</taxon>
        <taxon>Eurotatoria</taxon>
        <taxon>Bdelloidea</taxon>
        <taxon>Adinetida</taxon>
        <taxon>Adinetidae</taxon>
        <taxon>Adineta</taxon>
    </lineage>
</organism>
<sequence length="187" mass="21810">MTVPLLNLTFPLEPRLNDNTATTTTPTNIESNKLKFECKNNVNRIIALNSIKTYLHNRKNRRIKQIYINMSDYRKKLVNYRKRSLKAKKSVGVSPKPIFYLFYNPFNDQERAYISKGPNYIRINQSAVVQNRKRPKLIQTECNKITKKVKDYLAKYHHVGPTQSIHNIFSKKSSKSSRISLHGSIIN</sequence>
<evidence type="ECO:0000313" key="1">
    <source>
        <dbReference type="EMBL" id="CAF1554780.1"/>
    </source>
</evidence>
<name>A0A815X9R0_ADIRI</name>
<dbReference type="Proteomes" id="UP000663852">
    <property type="component" value="Unassembled WGS sequence"/>
</dbReference>